<dbReference type="InterPro" id="IPR002909">
    <property type="entry name" value="IPT_dom"/>
</dbReference>
<dbReference type="Gene3D" id="2.60.40.10">
    <property type="entry name" value="Immunoglobulins"/>
    <property type="match status" value="1"/>
</dbReference>
<sequence length="227" mass="24765">MRKLFLVNFLLLLILLSSSFAYAGEINLPQISSKAIEKDSSPLRISLNVFSVGYYYLNITISPTSTGTVDKTTPYWGENAYLLDTLVALTAIPGTGYIFVNWTGDLISSANPADVTMNTDKNITANFKIVQCSKKKPLISKIAPANGRSGITVEIKGRFFCSGGGMVLFGTVEAEIIEWSNTSITVVVPDIVVKKQFKTVLVKVKNANNKVSNTKPFKVLKGPVLFK</sequence>
<organism evidence="4 5">
    <name type="scientific">Candidatus Schekmanbacteria bacterium RIFCSPLOWO2_12_FULL_38_15</name>
    <dbReference type="NCBI Taxonomy" id="1817883"/>
    <lineage>
        <taxon>Bacteria</taxon>
        <taxon>Candidatus Schekmaniibacteriota</taxon>
    </lineage>
</organism>
<protein>
    <recommendedName>
        <fullName evidence="6">Bacterial repeat domain-containing protein</fullName>
    </recommendedName>
</protein>
<evidence type="ECO:0000259" key="2">
    <source>
        <dbReference type="Pfam" id="PF01833"/>
    </source>
</evidence>
<evidence type="ECO:0000259" key="3">
    <source>
        <dbReference type="Pfam" id="PF18998"/>
    </source>
</evidence>
<dbReference type="InterPro" id="IPR014756">
    <property type="entry name" value="Ig_E-set"/>
</dbReference>
<dbReference type="EMBL" id="MGDI01000004">
    <property type="protein sequence ID" value="OGL55125.1"/>
    <property type="molecule type" value="Genomic_DNA"/>
</dbReference>
<keyword evidence="1" id="KW-0732">Signal</keyword>
<dbReference type="Pfam" id="PF18998">
    <property type="entry name" value="Flg_new_2"/>
    <property type="match status" value="1"/>
</dbReference>
<accession>A0A1F7SMX5</accession>
<name>A0A1F7SMX5_9BACT</name>
<dbReference type="SUPFAM" id="SSF81296">
    <property type="entry name" value="E set domains"/>
    <property type="match status" value="1"/>
</dbReference>
<evidence type="ECO:0000313" key="5">
    <source>
        <dbReference type="Proteomes" id="UP000178082"/>
    </source>
</evidence>
<feature type="chain" id="PRO_5009532401" description="Bacterial repeat domain-containing protein" evidence="1">
    <location>
        <begin position="24"/>
        <end position="227"/>
    </location>
</feature>
<evidence type="ECO:0008006" key="6">
    <source>
        <dbReference type="Google" id="ProtNLM"/>
    </source>
</evidence>
<reference evidence="4 5" key="1">
    <citation type="journal article" date="2016" name="Nat. Commun.">
        <title>Thousands of microbial genomes shed light on interconnected biogeochemical processes in an aquifer system.</title>
        <authorList>
            <person name="Anantharaman K."/>
            <person name="Brown C.T."/>
            <person name="Hug L.A."/>
            <person name="Sharon I."/>
            <person name="Castelle C.J."/>
            <person name="Probst A.J."/>
            <person name="Thomas B.C."/>
            <person name="Singh A."/>
            <person name="Wilkins M.J."/>
            <person name="Karaoz U."/>
            <person name="Brodie E.L."/>
            <person name="Williams K.H."/>
            <person name="Hubbard S.S."/>
            <person name="Banfield J.F."/>
        </authorList>
    </citation>
    <scope>NUCLEOTIDE SEQUENCE [LARGE SCALE GENOMIC DNA]</scope>
</reference>
<proteinExistence type="predicted"/>
<dbReference type="InterPro" id="IPR013783">
    <property type="entry name" value="Ig-like_fold"/>
</dbReference>
<dbReference type="AlphaFoldDB" id="A0A1F7SMX5"/>
<dbReference type="InterPro" id="IPR044060">
    <property type="entry name" value="Bacterial_rp_domain"/>
</dbReference>
<evidence type="ECO:0000256" key="1">
    <source>
        <dbReference type="SAM" id="SignalP"/>
    </source>
</evidence>
<gene>
    <name evidence="4" type="ORF">A3G31_02700</name>
</gene>
<dbReference type="STRING" id="1817883.A3G31_02700"/>
<evidence type="ECO:0000313" key="4">
    <source>
        <dbReference type="EMBL" id="OGL55125.1"/>
    </source>
</evidence>
<dbReference type="Proteomes" id="UP000178082">
    <property type="component" value="Unassembled WGS sequence"/>
</dbReference>
<comment type="caution">
    <text evidence="4">The sequence shown here is derived from an EMBL/GenBank/DDBJ whole genome shotgun (WGS) entry which is preliminary data.</text>
</comment>
<feature type="signal peptide" evidence="1">
    <location>
        <begin position="1"/>
        <end position="23"/>
    </location>
</feature>
<dbReference type="Pfam" id="PF01833">
    <property type="entry name" value="TIG"/>
    <property type="match status" value="1"/>
</dbReference>
<feature type="domain" description="Bacterial repeat" evidence="3">
    <location>
        <begin position="58"/>
        <end position="129"/>
    </location>
</feature>
<feature type="domain" description="IPT/TIG" evidence="2">
    <location>
        <begin position="137"/>
        <end position="218"/>
    </location>
</feature>